<evidence type="ECO:0000256" key="3">
    <source>
        <dbReference type="ARBA" id="ARBA00023163"/>
    </source>
</evidence>
<evidence type="ECO:0000256" key="1">
    <source>
        <dbReference type="ARBA" id="ARBA00023015"/>
    </source>
</evidence>
<sequence length="127" mass="13904">MRVVISTSASVPIYEQIKTQVRAAILSGQASAGSSLPSLRQLAADLRVSVITVTRAYNDLVAEGLVHNEHGRGFVVQDVDPVIAAEALEKRVDAALIELRLAARHARIDIDDIHRRLDEAWRSDPDD</sequence>
<gene>
    <name evidence="5" type="ORF">HD600_001738</name>
</gene>
<dbReference type="Pfam" id="PF00392">
    <property type="entry name" value="GntR"/>
    <property type="match status" value="1"/>
</dbReference>
<dbReference type="EMBL" id="JACHMU010000001">
    <property type="protein sequence ID" value="MBB5743241.1"/>
    <property type="molecule type" value="Genomic_DNA"/>
</dbReference>
<dbReference type="GO" id="GO:0003677">
    <property type="term" value="F:DNA binding"/>
    <property type="evidence" value="ECO:0007669"/>
    <property type="project" value="UniProtKB-KW"/>
</dbReference>
<dbReference type="PANTHER" id="PTHR38445">
    <property type="entry name" value="HTH-TYPE TRANSCRIPTIONAL REPRESSOR YTRA"/>
    <property type="match status" value="1"/>
</dbReference>
<evidence type="ECO:0000256" key="2">
    <source>
        <dbReference type="ARBA" id="ARBA00023125"/>
    </source>
</evidence>
<proteinExistence type="predicted"/>
<evidence type="ECO:0000313" key="5">
    <source>
        <dbReference type="EMBL" id="MBB5743241.1"/>
    </source>
</evidence>
<keyword evidence="6" id="KW-1185">Reference proteome</keyword>
<keyword evidence="2" id="KW-0238">DNA-binding</keyword>
<protein>
    <submittedName>
        <fullName evidence="5">GntR family transcriptional regulator</fullName>
    </submittedName>
</protein>
<organism evidence="5 6">
    <name type="scientific">Microbacterium ginsengiterrae</name>
    <dbReference type="NCBI Taxonomy" id="546115"/>
    <lineage>
        <taxon>Bacteria</taxon>
        <taxon>Bacillati</taxon>
        <taxon>Actinomycetota</taxon>
        <taxon>Actinomycetes</taxon>
        <taxon>Micrococcales</taxon>
        <taxon>Microbacteriaceae</taxon>
        <taxon>Microbacterium</taxon>
    </lineage>
</organism>
<keyword evidence="1" id="KW-0805">Transcription regulation</keyword>
<dbReference type="PROSITE" id="PS50949">
    <property type="entry name" value="HTH_GNTR"/>
    <property type="match status" value="1"/>
</dbReference>
<name>A0A7W9CD17_9MICO</name>
<dbReference type="PANTHER" id="PTHR38445:SF7">
    <property type="entry name" value="GNTR-FAMILY TRANSCRIPTIONAL REGULATOR"/>
    <property type="match status" value="1"/>
</dbReference>
<dbReference type="SMART" id="SM00345">
    <property type="entry name" value="HTH_GNTR"/>
    <property type="match status" value="1"/>
</dbReference>
<dbReference type="AlphaFoldDB" id="A0A7W9CD17"/>
<dbReference type="InterPro" id="IPR000524">
    <property type="entry name" value="Tscrpt_reg_HTH_GntR"/>
</dbReference>
<dbReference type="RefSeq" id="WP_184283038.1">
    <property type="nucleotide sequence ID" value="NZ_BAAAPG010000001.1"/>
</dbReference>
<accession>A0A7W9CD17</accession>
<dbReference type="Proteomes" id="UP000517712">
    <property type="component" value="Unassembled WGS sequence"/>
</dbReference>
<dbReference type="SUPFAM" id="SSF46785">
    <property type="entry name" value="Winged helix' DNA-binding domain"/>
    <property type="match status" value="1"/>
</dbReference>
<evidence type="ECO:0000259" key="4">
    <source>
        <dbReference type="PROSITE" id="PS50949"/>
    </source>
</evidence>
<comment type="caution">
    <text evidence="5">The sequence shown here is derived from an EMBL/GenBank/DDBJ whole genome shotgun (WGS) entry which is preliminary data.</text>
</comment>
<keyword evidence="3" id="KW-0804">Transcription</keyword>
<dbReference type="CDD" id="cd07377">
    <property type="entry name" value="WHTH_GntR"/>
    <property type="match status" value="1"/>
</dbReference>
<dbReference type="GO" id="GO:0003700">
    <property type="term" value="F:DNA-binding transcription factor activity"/>
    <property type="evidence" value="ECO:0007669"/>
    <property type="project" value="InterPro"/>
</dbReference>
<dbReference type="Gene3D" id="1.10.10.10">
    <property type="entry name" value="Winged helix-like DNA-binding domain superfamily/Winged helix DNA-binding domain"/>
    <property type="match status" value="1"/>
</dbReference>
<dbReference type="InterPro" id="IPR036388">
    <property type="entry name" value="WH-like_DNA-bd_sf"/>
</dbReference>
<evidence type="ECO:0000313" key="6">
    <source>
        <dbReference type="Proteomes" id="UP000517712"/>
    </source>
</evidence>
<reference evidence="5 6" key="1">
    <citation type="submission" date="2020-08" db="EMBL/GenBank/DDBJ databases">
        <title>Sequencing the genomes of 1000 actinobacteria strains.</title>
        <authorList>
            <person name="Klenk H.-P."/>
        </authorList>
    </citation>
    <scope>NUCLEOTIDE SEQUENCE [LARGE SCALE GENOMIC DNA]</scope>
    <source>
        <strain evidence="5 6">DSM 24823</strain>
    </source>
</reference>
<feature type="domain" description="HTH gntR-type" evidence="4">
    <location>
        <begin position="11"/>
        <end position="79"/>
    </location>
</feature>
<dbReference type="InterPro" id="IPR036390">
    <property type="entry name" value="WH_DNA-bd_sf"/>
</dbReference>